<accession>A0ABW0EXY7</accession>
<feature type="region of interest" description="Disordered" evidence="1">
    <location>
        <begin position="94"/>
        <end position="113"/>
    </location>
</feature>
<evidence type="ECO:0000256" key="1">
    <source>
        <dbReference type="SAM" id="MobiDB-lite"/>
    </source>
</evidence>
<name>A0ABW0EXY7_9PSEU</name>
<sequence length="113" mass="12095">MDTHEYEAPADIPADEVYQHAADPANLPTAITGGEVGWCDADPSARTVSWGAEGETEARGQLTVHEESIDRCRIVVRSRHADGNVAEGVAELAHAASARTDSRRADQQQGWTG</sequence>
<organism evidence="2 3">
    <name type="scientific">Actinokineospora guangxiensis</name>
    <dbReference type="NCBI Taxonomy" id="1490288"/>
    <lineage>
        <taxon>Bacteria</taxon>
        <taxon>Bacillati</taxon>
        <taxon>Actinomycetota</taxon>
        <taxon>Actinomycetes</taxon>
        <taxon>Pseudonocardiales</taxon>
        <taxon>Pseudonocardiaceae</taxon>
        <taxon>Actinokineospora</taxon>
    </lineage>
</organism>
<dbReference type="EMBL" id="JBHSKF010000021">
    <property type="protein sequence ID" value="MFC5291046.1"/>
    <property type="molecule type" value="Genomic_DNA"/>
</dbReference>
<evidence type="ECO:0000313" key="3">
    <source>
        <dbReference type="Proteomes" id="UP001596157"/>
    </source>
</evidence>
<comment type="caution">
    <text evidence="2">The sequence shown here is derived from an EMBL/GenBank/DDBJ whole genome shotgun (WGS) entry which is preliminary data.</text>
</comment>
<dbReference type="RefSeq" id="WP_378250959.1">
    <property type="nucleotide sequence ID" value="NZ_JBHSKF010000021.1"/>
</dbReference>
<protein>
    <submittedName>
        <fullName evidence="2">Uncharacterized protein</fullName>
    </submittedName>
</protein>
<proteinExistence type="predicted"/>
<gene>
    <name evidence="2" type="ORF">ACFPM7_28690</name>
</gene>
<dbReference type="Proteomes" id="UP001596157">
    <property type="component" value="Unassembled WGS sequence"/>
</dbReference>
<reference evidence="3" key="1">
    <citation type="journal article" date="2019" name="Int. J. Syst. Evol. Microbiol.">
        <title>The Global Catalogue of Microorganisms (GCM) 10K type strain sequencing project: providing services to taxonomists for standard genome sequencing and annotation.</title>
        <authorList>
            <consortium name="The Broad Institute Genomics Platform"/>
            <consortium name="The Broad Institute Genome Sequencing Center for Infectious Disease"/>
            <person name="Wu L."/>
            <person name="Ma J."/>
        </authorList>
    </citation>
    <scope>NUCLEOTIDE SEQUENCE [LARGE SCALE GENOMIC DNA]</scope>
    <source>
        <strain evidence="3">CCUG 59778</strain>
    </source>
</reference>
<keyword evidence="3" id="KW-1185">Reference proteome</keyword>
<evidence type="ECO:0000313" key="2">
    <source>
        <dbReference type="EMBL" id="MFC5291046.1"/>
    </source>
</evidence>